<reference evidence="2" key="1">
    <citation type="submission" date="2018-01" db="EMBL/GenBank/DDBJ databases">
        <title>An insight into the sialome of Amazonian anophelines.</title>
        <authorList>
            <person name="Ribeiro J.M."/>
            <person name="Scarpassa V."/>
            <person name="Calvo E."/>
        </authorList>
    </citation>
    <scope>NUCLEOTIDE SEQUENCE</scope>
    <source>
        <tissue evidence="2">Salivary glands</tissue>
    </source>
</reference>
<protein>
    <submittedName>
        <fullName evidence="2">Putative secreted protein</fullName>
    </submittedName>
</protein>
<dbReference type="EMBL" id="GGFJ01014072">
    <property type="protein sequence ID" value="MBW63213.1"/>
    <property type="molecule type" value="Transcribed_RNA"/>
</dbReference>
<name>A0A2M4CD16_9DIPT</name>
<accession>A0A2M4CD16</accession>
<sequence length="74" mass="8370">MLVRWTAAVAHSTTTLLVLARRAFPLVPRPPVPLSIHILTTSISYAQRPQTLRRSRSSPVHTIGVDWWPTAFRL</sequence>
<feature type="chain" id="PRO_5014992782" evidence="1">
    <location>
        <begin position="21"/>
        <end position="74"/>
    </location>
</feature>
<proteinExistence type="predicted"/>
<feature type="signal peptide" evidence="1">
    <location>
        <begin position="1"/>
        <end position="20"/>
    </location>
</feature>
<evidence type="ECO:0000256" key="1">
    <source>
        <dbReference type="SAM" id="SignalP"/>
    </source>
</evidence>
<evidence type="ECO:0000313" key="2">
    <source>
        <dbReference type="EMBL" id="MBW63213.1"/>
    </source>
</evidence>
<dbReference type="AlphaFoldDB" id="A0A2M4CD16"/>
<keyword evidence="1" id="KW-0732">Signal</keyword>
<organism evidence="2">
    <name type="scientific">Anopheles marajoara</name>
    <dbReference type="NCBI Taxonomy" id="58244"/>
    <lineage>
        <taxon>Eukaryota</taxon>
        <taxon>Metazoa</taxon>
        <taxon>Ecdysozoa</taxon>
        <taxon>Arthropoda</taxon>
        <taxon>Hexapoda</taxon>
        <taxon>Insecta</taxon>
        <taxon>Pterygota</taxon>
        <taxon>Neoptera</taxon>
        <taxon>Endopterygota</taxon>
        <taxon>Diptera</taxon>
        <taxon>Nematocera</taxon>
        <taxon>Culicoidea</taxon>
        <taxon>Culicidae</taxon>
        <taxon>Anophelinae</taxon>
        <taxon>Anopheles</taxon>
    </lineage>
</organism>